<name>A0A6V7BVJ8_9XANT</name>
<dbReference type="GO" id="GO:0009246">
    <property type="term" value="P:enterobacterial common antigen biosynthetic process"/>
    <property type="evidence" value="ECO:0007669"/>
    <property type="project" value="TreeGrafter"/>
</dbReference>
<organism evidence="9 11">
    <name type="scientific">Xanthomonas hortorum pv. vitians</name>
    <dbReference type="NCBI Taxonomy" id="83224"/>
    <lineage>
        <taxon>Bacteria</taxon>
        <taxon>Pseudomonadati</taxon>
        <taxon>Pseudomonadota</taxon>
        <taxon>Gammaproteobacteria</taxon>
        <taxon>Lysobacterales</taxon>
        <taxon>Lysobacteraceae</taxon>
        <taxon>Xanthomonas</taxon>
    </lineage>
</organism>
<evidence type="ECO:0000256" key="4">
    <source>
        <dbReference type="ARBA" id="ARBA00022692"/>
    </source>
</evidence>
<dbReference type="EMBL" id="LR828257">
    <property type="protein sequence ID" value="CAD0306298.1"/>
    <property type="molecule type" value="Genomic_DNA"/>
</dbReference>
<dbReference type="Proteomes" id="UP000515406">
    <property type="component" value="Chromosome"/>
</dbReference>
<evidence type="ECO:0000256" key="7">
    <source>
        <dbReference type="SAM" id="Phobius"/>
    </source>
</evidence>
<evidence type="ECO:0000256" key="2">
    <source>
        <dbReference type="ARBA" id="ARBA00007400"/>
    </source>
</evidence>
<feature type="transmembrane region" description="Helical" evidence="7">
    <location>
        <begin position="97"/>
        <end position="115"/>
    </location>
</feature>
<feature type="transmembrane region" description="Helical" evidence="7">
    <location>
        <begin position="189"/>
        <end position="209"/>
    </location>
</feature>
<dbReference type="EMBL" id="JAWMQI010000020">
    <property type="protein sequence ID" value="MDV7248228.1"/>
    <property type="molecule type" value="Genomic_DNA"/>
</dbReference>
<gene>
    <name evidence="9" type="ORF">CFBP498_07050</name>
    <name evidence="10" type="ORF">R4K57_07370</name>
</gene>
<comment type="similarity">
    <text evidence="2">Belongs to the acyltransferase 3 family.</text>
</comment>
<dbReference type="Pfam" id="PF01757">
    <property type="entry name" value="Acyl_transf_3"/>
    <property type="match status" value="1"/>
</dbReference>
<accession>A0A6V7BVJ8</accession>
<keyword evidence="4 7" id="KW-0812">Transmembrane</keyword>
<dbReference type="PANTHER" id="PTHR40074:SF2">
    <property type="entry name" value="O-ACETYLTRANSFERASE WECH"/>
    <property type="match status" value="1"/>
</dbReference>
<keyword evidence="3" id="KW-1003">Cell membrane</keyword>
<keyword evidence="11" id="KW-1185">Reference proteome</keyword>
<dbReference type="GeneID" id="55514031"/>
<evidence type="ECO:0000313" key="9">
    <source>
        <dbReference type="EMBL" id="CAD0306298.1"/>
    </source>
</evidence>
<dbReference type="GO" id="GO:0016413">
    <property type="term" value="F:O-acetyltransferase activity"/>
    <property type="evidence" value="ECO:0007669"/>
    <property type="project" value="TreeGrafter"/>
</dbReference>
<sequence>MTYQTITGNQKRDDWVDWLRGASVLMVIVLHAYGFAFDAYPELRSGAAGESSTLMLSIERINRSLAPLRMQLMFLLSGLFVARGLDKGIATYFSGKLRHVLYPYLIWSLLIFALREAGSVLAKAEPIAWLDLGRIAVGNVALTWFLFYLFVFLAVIPLLRRLPAPLVLATTLLGSVCLGPLLRQGADPFYYFAFFYIGTLLAGRVPALLQQAPRWIWPLSCLSLCAIVLIANLTALHGIWIGYLPLVVIALPLVIAAAIWANQQPAAQAIRYVGRNSVVFYLTHFPPFIVLAYLLPRWIHDGSLLFFALLGTGVLAPTLLCLLRTPGRLPALNLLFSAPMLARTTRPTTPLVSPYPAQDGRVAAAQGA</sequence>
<protein>
    <submittedName>
        <fullName evidence="10">Acyltransferase</fullName>
        <ecNumber evidence="10">2.3.1.-</ecNumber>
    </submittedName>
</protein>
<dbReference type="GO" id="GO:0005886">
    <property type="term" value="C:plasma membrane"/>
    <property type="evidence" value="ECO:0007669"/>
    <property type="project" value="UniProtKB-SubCell"/>
</dbReference>
<evidence type="ECO:0000256" key="5">
    <source>
        <dbReference type="ARBA" id="ARBA00022989"/>
    </source>
</evidence>
<keyword evidence="10" id="KW-0808">Transferase</keyword>
<evidence type="ECO:0000259" key="8">
    <source>
        <dbReference type="Pfam" id="PF01757"/>
    </source>
</evidence>
<proteinExistence type="inferred from homology"/>
<reference evidence="10 12" key="2">
    <citation type="submission" date="2023-10" db="EMBL/GenBank/DDBJ databases">
        <title>A new tool for lettuce pathogen research.</title>
        <authorList>
            <person name="Horton K.N."/>
            <person name="Cseke L.J."/>
            <person name="Badiwe M."/>
            <person name="Tesfaye D."/>
            <person name="Klein A."/>
            <person name="Su J."/>
            <person name="Potnis N."/>
            <person name="Gassmann W."/>
        </authorList>
    </citation>
    <scope>NUCLEOTIDE SEQUENCE [LARGE SCALE GENOMIC DNA]</scope>
    <source>
        <strain evidence="10 12">JSKH1901</strain>
    </source>
</reference>
<evidence type="ECO:0000256" key="1">
    <source>
        <dbReference type="ARBA" id="ARBA00004651"/>
    </source>
</evidence>
<evidence type="ECO:0000313" key="10">
    <source>
        <dbReference type="EMBL" id="MDV7248228.1"/>
    </source>
</evidence>
<feature type="transmembrane region" description="Helical" evidence="7">
    <location>
        <begin position="18"/>
        <end position="36"/>
    </location>
</feature>
<reference evidence="9 11" key="1">
    <citation type="submission" date="2020-07" db="EMBL/GenBank/DDBJ databases">
        <authorList>
            <person name="Pothier F. J."/>
        </authorList>
    </citation>
    <scope>NUCLEOTIDE SEQUENCE [LARGE SCALE GENOMIC DNA]</scope>
    <source>
        <strain evidence="9 11">CFBP 498</strain>
    </source>
</reference>
<keyword evidence="6 7" id="KW-0472">Membrane</keyword>
<dbReference type="EC" id="2.3.1.-" evidence="10"/>
<dbReference type="RefSeq" id="WP_074056229.1">
    <property type="nucleotide sequence ID" value="NZ_CP060399.1"/>
</dbReference>
<feature type="domain" description="Acyltransferase 3" evidence="8">
    <location>
        <begin position="14"/>
        <end position="319"/>
    </location>
</feature>
<feature type="transmembrane region" description="Helical" evidence="7">
    <location>
        <begin position="135"/>
        <end position="159"/>
    </location>
</feature>
<evidence type="ECO:0000313" key="11">
    <source>
        <dbReference type="Proteomes" id="UP000515406"/>
    </source>
</evidence>
<keyword evidence="5 7" id="KW-1133">Transmembrane helix</keyword>
<dbReference type="PANTHER" id="PTHR40074">
    <property type="entry name" value="O-ACETYLTRANSFERASE WECH"/>
    <property type="match status" value="1"/>
</dbReference>
<evidence type="ECO:0000313" key="12">
    <source>
        <dbReference type="Proteomes" id="UP001187425"/>
    </source>
</evidence>
<evidence type="ECO:0000256" key="3">
    <source>
        <dbReference type="ARBA" id="ARBA00022475"/>
    </source>
</evidence>
<feature type="transmembrane region" description="Helical" evidence="7">
    <location>
        <begin position="68"/>
        <end position="85"/>
    </location>
</feature>
<feature type="transmembrane region" description="Helical" evidence="7">
    <location>
        <begin position="273"/>
        <end position="296"/>
    </location>
</feature>
<feature type="transmembrane region" description="Helical" evidence="7">
    <location>
        <begin position="216"/>
        <end position="234"/>
    </location>
</feature>
<dbReference type="Proteomes" id="UP001187425">
    <property type="component" value="Unassembled WGS sequence"/>
</dbReference>
<dbReference type="InterPro" id="IPR002656">
    <property type="entry name" value="Acyl_transf_3_dom"/>
</dbReference>
<feature type="transmembrane region" description="Helical" evidence="7">
    <location>
        <begin position="302"/>
        <end position="323"/>
    </location>
</feature>
<dbReference type="EMBL" id="LR828257">
    <property type="protein sequence ID" value="CAD0306290.1"/>
    <property type="molecule type" value="Genomic_DNA"/>
</dbReference>
<comment type="subcellular location">
    <subcellularLocation>
        <location evidence="1">Cell membrane</location>
        <topology evidence="1">Multi-pass membrane protein</topology>
    </subcellularLocation>
</comment>
<dbReference type="AlphaFoldDB" id="A0A6V7BVJ8"/>
<evidence type="ECO:0000256" key="6">
    <source>
        <dbReference type="ARBA" id="ARBA00023136"/>
    </source>
</evidence>
<feature type="transmembrane region" description="Helical" evidence="7">
    <location>
        <begin position="240"/>
        <end position="261"/>
    </location>
</feature>
<keyword evidence="10" id="KW-0012">Acyltransferase</keyword>